<reference evidence="2" key="1">
    <citation type="submission" date="2021-02" db="EMBL/GenBank/DDBJ databases">
        <authorList>
            <person name="Nowell W R."/>
        </authorList>
    </citation>
    <scope>NUCLEOTIDE SEQUENCE</scope>
</reference>
<name>A0A8S3JE09_9BILA</name>
<dbReference type="Proteomes" id="UP000681720">
    <property type="component" value="Unassembled WGS sequence"/>
</dbReference>
<dbReference type="EMBL" id="CAJOBJ010359417">
    <property type="protein sequence ID" value="CAF5216976.1"/>
    <property type="molecule type" value="Genomic_DNA"/>
</dbReference>
<comment type="caution">
    <text evidence="2">The sequence shown here is derived from an EMBL/GenBank/DDBJ whole genome shotgun (WGS) entry which is preliminary data.</text>
</comment>
<accession>A0A8S3JE09</accession>
<feature type="non-terminal residue" evidence="2">
    <location>
        <position position="1"/>
    </location>
</feature>
<evidence type="ECO:0000313" key="2">
    <source>
        <dbReference type="EMBL" id="CAF5216976.1"/>
    </source>
</evidence>
<proteinExistence type="predicted"/>
<gene>
    <name evidence="2" type="ORF">GIL414_LOCUS82177</name>
</gene>
<evidence type="ECO:0000313" key="3">
    <source>
        <dbReference type="Proteomes" id="UP000681720"/>
    </source>
</evidence>
<feature type="region of interest" description="Disordered" evidence="1">
    <location>
        <begin position="20"/>
        <end position="43"/>
    </location>
</feature>
<evidence type="ECO:0000256" key="1">
    <source>
        <dbReference type="SAM" id="MobiDB-lite"/>
    </source>
</evidence>
<organism evidence="2 3">
    <name type="scientific">Rotaria magnacalcarata</name>
    <dbReference type="NCBI Taxonomy" id="392030"/>
    <lineage>
        <taxon>Eukaryota</taxon>
        <taxon>Metazoa</taxon>
        <taxon>Spiralia</taxon>
        <taxon>Gnathifera</taxon>
        <taxon>Rotifera</taxon>
        <taxon>Eurotatoria</taxon>
        <taxon>Bdelloidea</taxon>
        <taxon>Philodinida</taxon>
        <taxon>Philodinidae</taxon>
        <taxon>Rotaria</taxon>
    </lineage>
</organism>
<sequence length="158" mass="18140">MPRKTKVVFHLNTLNEKRYSTTTVDESDGSGSSEEFEEMESDSNNMADGEVVDFQDKISIENIADVFELCQATCPVRYLSVLMYMSLRHLGIKWTDSDNILLQIGAFKSETSHKWSKAFLSGDFDEFASENRGGKHSPDFWNYFPEIEINAKQFTLER</sequence>
<dbReference type="AlphaFoldDB" id="A0A8S3JE09"/>
<protein>
    <submittedName>
        <fullName evidence="2">Uncharacterized protein</fullName>
    </submittedName>
</protein>